<evidence type="ECO:0000313" key="1">
    <source>
        <dbReference type="EMBL" id="RAK70192.1"/>
    </source>
</evidence>
<dbReference type="AlphaFoldDB" id="A0A328BSE0"/>
<reference evidence="2" key="1">
    <citation type="submission" date="2018-05" db="EMBL/GenBank/DDBJ databases">
        <authorList>
            <person name="Nie L."/>
        </authorList>
    </citation>
    <scope>NUCLEOTIDE SEQUENCE [LARGE SCALE GENOMIC DNA]</scope>
    <source>
        <strain evidence="2">NL</strain>
    </source>
</reference>
<dbReference type="OrthoDB" id="882910at2"/>
<proteinExistence type="predicted"/>
<keyword evidence="2" id="KW-1185">Reference proteome</keyword>
<evidence type="ECO:0000313" key="2">
    <source>
        <dbReference type="Proteomes" id="UP000248553"/>
    </source>
</evidence>
<dbReference type="Proteomes" id="UP000248553">
    <property type="component" value="Unassembled WGS sequence"/>
</dbReference>
<accession>A0A328BSE0</accession>
<gene>
    <name evidence="1" type="ORF">DLM85_04920</name>
</gene>
<dbReference type="EMBL" id="QHKM01000001">
    <property type="protein sequence ID" value="RAK70192.1"/>
    <property type="molecule type" value="Genomic_DNA"/>
</dbReference>
<dbReference type="RefSeq" id="WP_111476926.1">
    <property type="nucleotide sequence ID" value="NZ_QHKM01000001.1"/>
</dbReference>
<protein>
    <submittedName>
        <fullName evidence="1">Uncharacterized protein</fullName>
    </submittedName>
</protein>
<organism evidence="1 2">
    <name type="scientific">Hymenobacter edaphi</name>
    <dbReference type="NCBI Taxonomy" id="2211146"/>
    <lineage>
        <taxon>Bacteria</taxon>
        <taxon>Pseudomonadati</taxon>
        <taxon>Bacteroidota</taxon>
        <taxon>Cytophagia</taxon>
        <taxon>Cytophagales</taxon>
        <taxon>Hymenobacteraceae</taxon>
        <taxon>Hymenobacter</taxon>
    </lineage>
</organism>
<sequence>MPTPPIHLDRHTGHLHFSAGVITDTTTPAELPRLLPTATITPYDMDNGWQQYHVRLEQDAWRVNLVLWLVGRYFVQWQLAYYPAETRARTWDDWNEAADRRQAQEFQQWLDAQLGADQRQFD</sequence>
<name>A0A328BSE0_9BACT</name>
<comment type="caution">
    <text evidence="1">The sequence shown here is derived from an EMBL/GenBank/DDBJ whole genome shotgun (WGS) entry which is preliminary data.</text>
</comment>